<dbReference type="EMBL" id="JABXWR010000001">
    <property type="protein sequence ID" value="NVO67146.1"/>
    <property type="molecule type" value="Genomic_DNA"/>
</dbReference>
<name>A0A7K4HPF3_9EURY</name>
<protein>
    <submittedName>
        <fullName evidence="1">DUF3467 domain-containing protein</fullName>
    </submittedName>
</protein>
<reference evidence="1 2" key="1">
    <citation type="submission" date="2020-06" db="EMBL/GenBank/DDBJ databases">
        <title>Methanofollis fontis sp. nov., a methanogen isolated from marine sediments near a cold seep at Four-Way Closure Ridge offshore southwestern Taiwan.</title>
        <authorList>
            <person name="Chen S.-C."/>
            <person name="Teng N.-H."/>
            <person name="Lin Y.-S."/>
            <person name="Lai M.-C."/>
            <person name="Chen H.-H."/>
            <person name="Wang C.-C."/>
        </authorList>
    </citation>
    <scope>NUCLEOTIDE SEQUENCE [LARGE SCALE GENOMIC DNA]</scope>
    <source>
        <strain evidence="1 2">DSM 2702</strain>
    </source>
</reference>
<evidence type="ECO:0000313" key="1">
    <source>
        <dbReference type="EMBL" id="NVO67146.1"/>
    </source>
</evidence>
<keyword evidence="2" id="KW-1185">Reference proteome</keyword>
<comment type="caution">
    <text evidence="1">The sequence shown here is derived from an EMBL/GenBank/DDBJ whole genome shotgun (WGS) entry which is preliminary data.</text>
</comment>
<dbReference type="OrthoDB" id="114073at2157"/>
<dbReference type="Pfam" id="PF11950">
    <property type="entry name" value="DUF3467"/>
    <property type="match status" value="1"/>
</dbReference>
<dbReference type="AlphaFoldDB" id="A0A7K4HPF3"/>
<gene>
    <name evidence="1" type="ORF">HWN36_07445</name>
</gene>
<accession>A0A7K4HPF3</accession>
<evidence type="ECO:0000313" key="2">
    <source>
        <dbReference type="Proteomes" id="UP000570823"/>
    </source>
</evidence>
<proteinExistence type="predicted"/>
<organism evidence="1 2">
    <name type="scientific">Methanofollis tationis</name>
    <dbReference type="NCBI Taxonomy" id="81417"/>
    <lineage>
        <taxon>Archaea</taxon>
        <taxon>Methanobacteriati</taxon>
        <taxon>Methanobacteriota</taxon>
        <taxon>Stenosarchaea group</taxon>
        <taxon>Methanomicrobia</taxon>
        <taxon>Methanomicrobiales</taxon>
        <taxon>Methanomicrobiaceae</taxon>
        <taxon>Methanofollis</taxon>
    </lineage>
</organism>
<dbReference type="InterPro" id="IPR021857">
    <property type="entry name" value="DUF3467"/>
</dbReference>
<sequence length="97" mass="10930">MSQHEISVNIPQALDPVYANRIQVAYKEDEFTFMFLHEIPGTNQARAKSIVSITPKHAKNLLAVLSRSMKDYEEKYGAIQAPTEKVGDTNVTMRGYS</sequence>
<dbReference type="Proteomes" id="UP000570823">
    <property type="component" value="Unassembled WGS sequence"/>
</dbReference>
<dbReference type="RefSeq" id="WP_176788772.1">
    <property type="nucleotide sequence ID" value="NZ_JABXWR010000001.1"/>
</dbReference>